<dbReference type="SMART" id="SM00283">
    <property type="entry name" value="MA"/>
    <property type="match status" value="1"/>
</dbReference>
<dbReference type="PROSITE" id="PS50885">
    <property type="entry name" value="HAMP"/>
    <property type="match status" value="1"/>
</dbReference>
<evidence type="ECO:0000256" key="2">
    <source>
        <dbReference type="ARBA" id="ARBA00023224"/>
    </source>
</evidence>
<feature type="domain" description="HAMP" evidence="8">
    <location>
        <begin position="294"/>
        <end position="347"/>
    </location>
</feature>
<evidence type="ECO:0000256" key="5">
    <source>
        <dbReference type="SAM" id="Coils"/>
    </source>
</evidence>
<dbReference type="GO" id="GO:0016020">
    <property type="term" value="C:membrane"/>
    <property type="evidence" value="ECO:0007669"/>
    <property type="project" value="UniProtKB-SubCell"/>
</dbReference>
<dbReference type="Gene3D" id="1.10.287.950">
    <property type="entry name" value="Methyl-accepting chemotaxis protein"/>
    <property type="match status" value="1"/>
</dbReference>
<feature type="transmembrane region" description="Helical" evidence="6">
    <location>
        <begin position="270"/>
        <end position="292"/>
    </location>
</feature>
<evidence type="ECO:0000259" key="8">
    <source>
        <dbReference type="PROSITE" id="PS50885"/>
    </source>
</evidence>
<keyword evidence="6" id="KW-0812">Transmembrane</keyword>
<dbReference type="Pfam" id="PF00672">
    <property type="entry name" value="HAMP"/>
    <property type="match status" value="1"/>
</dbReference>
<dbReference type="GO" id="GO:0007165">
    <property type="term" value="P:signal transduction"/>
    <property type="evidence" value="ECO:0007669"/>
    <property type="project" value="UniProtKB-KW"/>
</dbReference>
<evidence type="ECO:0000313" key="9">
    <source>
        <dbReference type="EMBL" id="ODN67463.1"/>
    </source>
</evidence>
<dbReference type="InterPro" id="IPR032255">
    <property type="entry name" value="HBM"/>
</dbReference>
<sequence length="624" mass="69667">MLKSMSVKTKMLVLSSIMVIGIIVLAAMLSLGMHSLVQMGQSNALTNDTQAEFVRLRVHQKDFFNRLDLKYQGSFNETYSVVKQQLADLESQLQSQNIQLEQIPRLRSLLQEYHSTFNELVSFQQDIGLTYTDGLYGKLHHSDEEVEQLLMQLQEDGLLKDMLILRRDEKNFLLRKDKSYLDAFNNNLQVFNQNLQQSYLSDYEKRQISTLMQNYINNFDILAKAYEQLGFNDDAGQIGEMRTTVFAIRDLFQETSNQISNEVANHEKSVFIKAIITIIVVLVLLILLSQIISRSVVNPINMLAEVMKRAQQNKDLTQRVNIEGKDEIVQMADVFNQMMSAFSQLIQQVFDSSRQLNVAAEELTVITGQTSRGVMSQQSDSEQVATAMNEMTATVQEVARYASQAAEASRTADDETKAGKQVVMDAINGINLLAKQVEVGAISIKDLQKESENIGSVLSVIQGIAEQTNLLALNAAIEAARAGESGRGFAVVADEVRTLAKRSHDSTEEIKKIIDRLQNEAEKAVRVMDEELVQAHQSVEKAEKAGQSLDIIAESVTSIRDMNTHIASAAEEQSAVAEEINRNIVSIAQVAEENAESTNQTTLTSQELARLANGLETQISQFKV</sequence>
<dbReference type="CDD" id="cd11386">
    <property type="entry name" value="MCP_signal"/>
    <property type="match status" value="1"/>
</dbReference>
<dbReference type="CDD" id="cd06225">
    <property type="entry name" value="HAMP"/>
    <property type="match status" value="1"/>
</dbReference>
<feature type="domain" description="Methyl-accepting transducer" evidence="7">
    <location>
        <begin position="352"/>
        <end position="588"/>
    </location>
</feature>
<dbReference type="Proteomes" id="UP000094379">
    <property type="component" value="Unassembled WGS sequence"/>
</dbReference>
<keyword evidence="5" id="KW-0175">Coiled coil</keyword>
<organism evidence="9 10">
    <name type="scientific">Methylophaga muralis</name>
    <dbReference type="NCBI Taxonomy" id="291169"/>
    <lineage>
        <taxon>Bacteria</taxon>
        <taxon>Pseudomonadati</taxon>
        <taxon>Pseudomonadota</taxon>
        <taxon>Gammaproteobacteria</taxon>
        <taxon>Thiotrichales</taxon>
        <taxon>Piscirickettsiaceae</taxon>
        <taxon>Methylophaga</taxon>
    </lineage>
</organism>
<dbReference type="AlphaFoldDB" id="A0A1E3GTU0"/>
<dbReference type="EMBL" id="MCRI01000005">
    <property type="protein sequence ID" value="ODN67463.1"/>
    <property type="molecule type" value="Genomic_DNA"/>
</dbReference>
<evidence type="ECO:0000259" key="7">
    <source>
        <dbReference type="PROSITE" id="PS50111"/>
    </source>
</evidence>
<reference evidence="9 10" key="1">
    <citation type="submission" date="2016-07" db="EMBL/GenBank/DDBJ databases">
        <title>Draft Genome Sequence of Methylophaga muralis Bur 1.</title>
        <authorList>
            <person name="Vasilenko O.V."/>
            <person name="Doronina N.V."/>
            <person name="Shmareva M.N."/>
            <person name="Tarlachkov S.V."/>
            <person name="Mustakhimov I."/>
            <person name="Trotsenko Y.A."/>
        </authorList>
    </citation>
    <scope>NUCLEOTIDE SEQUENCE [LARGE SCALE GENOMIC DNA]</scope>
    <source>
        <strain evidence="9 10">Bur 1</strain>
    </source>
</reference>
<dbReference type="SMART" id="SM01358">
    <property type="entry name" value="HBM"/>
    <property type="match status" value="1"/>
</dbReference>
<keyword evidence="2 4" id="KW-0807">Transducer</keyword>
<name>A0A1E3GTU0_9GAMM</name>
<keyword evidence="6" id="KW-1133">Transmembrane helix</keyword>
<dbReference type="InterPro" id="IPR004089">
    <property type="entry name" value="MCPsignal_dom"/>
</dbReference>
<dbReference type="SUPFAM" id="SSF58104">
    <property type="entry name" value="Methyl-accepting chemotaxis protein (MCP) signaling domain"/>
    <property type="match status" value="1"/>
</dbReference>
<feature type="coiled-coil region" evidence="5">
    <location>
        <begin position="507"/>
        <end position="545"/>
    </location>
</feature>
<feature type="transmembrane region" description="Helical" evidence="6">
    <location>
        <begin position="12"/>
        <end position="33"/>
    </location>
</feature>
<dbReference type="PANTHER" id="PTHR32089:SF120">
    <property type="entry name" value="METHYL-ACCEPTING CHEMOTAXIS PROTEIN TLPQ"/>
    <property type="match status" value="1"/>
</dbReference>
<evidence type="ECO:0000256" key="1">
    <source>
        <dbReference type="ARBA" id="ARBA00004370"/>
    </source>
</evidence>
<proteinExistence type="inferred from homology"/>
<evidence type="ECO:0000256" key="6">
    <source>
        <dbReference type="SAM" id="Phobius"/>
    </source>
</evidence>
<keyword evidence="6" id="KW-0472">Membrane</keyword>
<dbReference type="InterPro" id="IPR003660">
    <property type="entry name" value="HAMP_dom"/>
</dbReference>
<accession>A0A1E3GTU0</accession>
<protein>
    <submittedName>
        <fullName evidence="9">Methyl-accepting chemotaxis protein McpS</fullName>
    </submittedName>
</protein>
<dbReference type="Pfam" id="PF00015">
    <property type="entry name" value="MCPsignal"/>
    <property type="match status" value="1"/>
</dbReference>
<dbReference type="PANTHER" id="PTHR32089">
    <property type="entry name" value="METHYL-ACCEPTING CHEMOTAXIS PROTEIN MCPB"/>
    <property type="match status" value="1"/>
</dbReference>
<keyword evidence="10" id="KW-1185">Reference proteome</keyword>
<comment type="similarity">
    <text evidence="3">Belongs to the methyl-accepting chemotaxis (MCP) protein family.</text>
</comment>
<evidence type="ECO:0000256" key="4">
    <source>
        <dbReference type="PROSITE-ProRule" id="PRU00284"/>
    </source>
</evidence>
<dbReference type="FunFam" id="1.10.287.950:FF:000001">
    <property type="entry name" value="Methyl-accepting chemotaxis sensory transducer"/>
    <property type="match status" value="1"/>
</dbReference>
<evidence type="ECO:0000313" key="10">
    <source>
        <dbReference type="Proteomes" id="UP000094379"/>
    </source>
</evidence>
<comment type="subcellular location">
    <subcellularLocation>
        <location evidence="1">Membrane</location>
    </subcellularLocation>
</comment>
<dbReference type="STRING" id="291169.A9E74_00807"/>
<gene>
    <name evidence="9" type="primary">mcpS_2</name>
    <name evidence="9" type="ORF">A9E74_00807</name>
</gene>
<dbReference type="SMART" id="SM00304">
    <property type="entry name" value="HAMP"/>
    <property type="match status" value="2"/>
</dbReference>
<dbReference type="GO" id="GO:0006935">
    <property type="term" value="P:chemotaxis"/>
    <property type="evidence" value="ECO:0007669"/>
    <property type="project" value="UniProtKB-ARBA"/>
</dbReference>
<dbReference type="PROSITE" id="PS50111">
    <property type="entry name" value="CHEMOTAXIS_TRANSDUC_2"/>
    <property type="match status" value="1"/>
</dbReference>
<comment type="caution">
    <text evidence="9">The sequence shown here is derived from an EMBL/GenBank/DDBJ whole genome shotgun (WGS) entry which is preliminary data.</text>
</comment>
<evidence type="ECO:0000256" key="3">
    <source>
        <dbReference type="ARBA" id="ARBA00029447"/>
    </source>
</evidence>
<dbReference type="PATRIC" id="fig|291169.3.peg.809"/>